<name>A7RZK8_NEMVE</name>
<dbReference type="PANTHER" id="PTHR22747">
    <property type="entry name" value="NUCLEOPLASMIN"/>
    <property type="match status" value="1"/>
</dbReference>
<evidence type="ECO:0000256" key="5">
    <source>
        <dbReference type="ARBA" id="ARBA00022553"/>
    </source>
</evidence>
<evidence type="ECO:0000256" key="1">
    <source>
        <dbReference type="ARBA" id="ARBA00004496"/>
    </source>
</evidence>
<dbReference type="GO" id="GO:0042393">
    <property type="term" value="F:histone binding"/>
    <property type="evidence" value="ECO:0000318"/>
    <property type="project" value="GO_Central"/>
</dbReference>
<keyword evidence="4" id="KW-0963">Cytoplasm</keyword>
<dbReference type="Proteomes" id="UP000001593">
    <property type="component" value="Unassembled WGS sequence"/>
</dbReference>
<dbReference type="Gene3D" id="2.60.120.340">
    <property type="entry name" value="Nucleoplasmin core domain"/>
    <property type="match status" value="1"/>
</dbReference>
<dbReference type="FunFam" id="1.10.10.2100:FF:000002">
    <property type="entry name" value="cell growth-regulating nucleolar protein-like"/>
    <property type="match status" value="1"/>
</dbReference>
<organism evidence="11 12">
    <name type="scientific">Nematostella vectensis</name>
    <name type="common">Starlet sea anemone</name>
    <dbReference type="NCBI Taxonomy" id="45351"/>
    <lineage>
        <taxon>Eukaryota</taxon>
        <taxon>Metazoa</taxon>
        <taxon>Cnidaria</taxon>
        <taxon>Anthozoa</taxon>
        <taxon>Hexacorallia</taxon>
        <taxon>Actiniaria</taxon>
        <taxon>Edwardsiidae</taxon>
        <taxon>Nematostella</taxon>
    </lineage>
</organism>
<evidence type="ECO:0000313" key="12">
    <source>
        <dbReference type="Proteomes" id="UP000001593"/>
    </source>
</evidence>
<feature type="domain" description="Nucleoplasmin core" evidence="9">
    <location>
        <begin position="9"/>
        <end position="113"/>
    </location>
</feature>
<feature type="compositionally biased region" description="Acidic residues" evidence="8">
    <location>
        <begin position="192"/>
        <end position="236"/>
    </location>
</feature>
<dbReference type="GO" id="GO:0005654">
    <property type="term" value="C:nucleoplasm"/>
    <property type="evidence" value="ECO:0000318"/>
    <property type="project" value="GO_Central"/>
</dbReference>
<comment type="similarity">
    <text evidence="3">Belongs to the nucleoplasmin family.</text>
</comment>
<dbReference type="GO" id="GO:0005737">
    <property type="term" value="C:cytoplasm"/>
    <property type="evidence" value="ECO:0000318"/>
    <property type="project" value="GO_Central"/>
</dbReference>
<dbReference type="SUPFAM" id="SSF69203">
    <property type="entry name" value="Nucleoplasmin-like core domain"/>
    <property type="match status" value="1"/>
</dbReference>
<protein>
    <recommendedName>
        <fullName evidence="13">Nucleophosmin</fullName>
    </recommendedName>
</protein>
<keyword evidence="12" id="KW-1185">Reference proteome</keyword>
<evidence type="ECO:0000259" key="9">
    <source>
        <dbReference type="Pfam" id="PF03066"/>
    </source>
</evidence>
<dbReference type="OrthoDB" id="6075101at2759"/>
<comment type="subcellular location">
    <subcellularLocation>
        <location evidence="1">Cytoplasm</location>
    </subcellularLocation>
    <subcellularLocation>
        <location evidence="2">Nucleus</location>
        <location evidence="2">Nucleolus</location>
    </subcellularLocation>
</comment>
<dbReference type="GO" id="GO:0006338">
    <property type="term" value="P:chromatin remodeling"/>
    <property type="evidence" value="ECO:0000318"/>
    <property type="project" value="GO_Central"/>
</dbReference>
<feature type="domain" description="Nucleophosmin C-terminal" evidence="10">
    <location>
        <begin position="318"/>
        <end position="358"/>
    </location>
</feature>
<dbReference type="KEGG" id="nve:5515031"/>
<dbReference type="InterPro" id="IPR004301">
    <property type="entry name" value="Nucleoplasmin"/>
</dbReference>
<evidence type="ECO:0000256" key="8">
    <source>
        <dbReference type="SAM" id="MobiDB-lite"/>
    </source>
</evidence>
<dbReference type="STRING" id="45351.A7RZK8"/>
<dbReference type="OMA" id="PMAPQTF"/>
<dbReference type="InterPro" id="IPR036824">
    <property type="entry name" value="Nucleoplasmin_core_dom_sf"/>
</dbReference>
<evidence type="ECO:0008006" key="13">
    <source>
        <dbReference type="Google" id="ProtNLM"/>
    </source>
</evidence>
<dbReference type="PANTHER" id="PTHR22747:SF18">
    <property type="entry name" value="GEO09167P1-RELATED"/>
    <property type="match status" value="1"/>
</dbReference>
<dbReference type="Pfam" id="PF16276">
    <property type="entry name" value="NPM1-C"/>
    <property type="match status" value="1"/>
</dbReference>
<keyword evidence="7" id="KW-0539">Nucleus</keyword>
<feature type="region of interest" description="Disordered" evidence="8">
    <location>
        <begin position="108"/>
        <end position="321"/>
    </location>
</feature>
<evidence type="ECO:0000256" key="3">
    <source>
        <dbReference type="ARBA" id="ARBA00010744"/>
    </source>
</evidence>
<dbReference type="GO" id="GO:0003682">
    <property type="term" value="F:chromatin binding"/>
    <property type="evidence" value="ECO:0000318"/>
    <property type="project" value="GO_Central"/>
</dbReference>
<evidence type="ECO:0000256" key="4">
    <source>
        <dbReference type="ARBA" id="ARBA00022490"/>
    </source>
</evidence>
<feature type="compositionally biased region" description="Basic and acidic residues" evidence="8">
    <location>
        <begin position="134"/>
        <end position="144"/>
    </location>
</feature>
<evidence type="ECO:0000256" key="7">
    <source>
        <dbReference type="ARBA" id="ARBA00023242"/>
    </source>
</evidence>
<dbReference type="GO" id="GO:0005730">
    <property type="term" value="C:nucleolus"/>
    <property type="evidence" value="ECO:0000318"/>
    <property type="project" value="GO_Central"/>
</dbReference>
<keyword evidence="6" id="KW-0694">RNA-binding</keyword>
<dbReference type="InterPro" id="IPR024057">
    <property type="entry name" value="Nucleoplasmin_core_dom"/>
</dbReference>
<evidence type="ECO:0000313" key="11">
    <source>
        <dbReference type="EMBL" id="EDO43163.1"/>
    </source>
</evidence>
<dbReference type="HOGENOM" id="CLU_765729_0_0_1"/>
<dbReference type="Pfam" id="PF03066">
    <property type="entry name" value="Nucleoplasmin"/>
    <property type="match status" value="1"/>
</dbReference>
<dbReference type="InParanoid" id="A7RZK8"/>
<dbReference type="GO" id="GO:0003723">
    <property type="term" value="F:RNA binding"/>
    <property type="evidence" value="ECO:0000318"/>
    <property type="project" value="GO_Central"/>
</dbReference>
<dbReference type="AlphaFoldDB" id="A7RZK8"/>
<keyword evidence="5" id="KW-0597">Phosphoprotein</keyword>
<dbReference type="InterPro" id="IPR032569">
    <property type="entry name" value="NPM1_C"/>
</dbReference>
<feature type="compositionally biased region" description="Acidic residues" evidence="8">
    <location>
        <begin position="166"/>
        <end position="178"/>
    </location>
</feature>
<sequence>MASLEKEDFWGCVLSKSEDTVTWNPEFDGEDTLLGQIEHKLVLSQACLGSKATGKSMVEVTSMDFKGDDSTHTIVSLREGATEMCALNLAFSPPVTFKLASGNGPVHLTGNHVQSLTEDDESESESEEEEEEAAKDIKKPDVQKRPLAVNSDKSPPKKVAKVEKDSDSDEEESEEEGMELDKVKQGNLFDKEAEEASSDEDEEEDSDEDDDEDDDDEDDEEEEDSDEEDESEDEVAEALTAKKKGQEKKQVTNGVAPKADKKQTGKGATPGNKQMPAGKAVTPKDKKQPGKKETPAGKKADGKKATPGSGPRDIEEVKQALLKSPALPKKLDKFKNLMKSSYKITNDKTISEVWDFVQKNKK</sequence>
<evidence type="ECO:0000256" key="2">
    <source>
        <dbReference type="ARBA" id="ARBA00004604"/>
    </source>
</evidence>
<evidence type="ECO:0000259" key="10">
    <source>
        <dbReference type="Pfam" id="PF16276"/>
    </source>
</evidence>
<gene>
    <name evidence="11" type="ORF">NEMVEDRAFT_v1g241784</name>
</gene>
<feature type="compositionally biased region" description="Basic and acidic residues" evidence="8">
    <location>
        <begin position="282"/>
        <end position="304"/>
    </location>
</feature>
<reference evidence="11 12" key="1">
    <citation type="journal article" date="2007" name="Science">
        <title>Sea anemone genome reveals ancestral eumetazoan gene repertoire and genomic organization.</title>
        <authorList>
            <person name="Putnam N.H."/>
            <person name="Srivastava M."/>
            <person name="Hellsten U."/>
            <person name="Dirks B."/>
            <person name="Chapman J."/>
            <person name="Salamov A."/>
            <person name="Terry A."/>
            <person name="Shapiro H."/>
            <person name="Lindquist E."/>
            <person name="Kapitonov V.V."/>
            <person name="Jurka J."/>
            <person name="Genikhovich G."/>
            <person name="Grigoriev I.V."/>
            <person name="Lucas S.M."/>
            <person name="Steele R.E."/>
            <person name="Finnerty J.R."/>
            <person name="Technau U."/>
            <person name="Martindale M.Q."/>
            <person name="Rokhsar D.S."/>
        </authorList>
    </citation>
    <scope>NUCLEOTIDE SEQUENCE [LARGE SCALE GENOMIC DNA]</scope>
    <source>
        <strain evidence="12">CH2 X CH6</strain>
    </source>
</reference>
<dbReference type="EMBL" id="DS469557">
    <property type="protein sequence ID" value="EDO43163.1"/>
    <property type="molecule type" value="Genomic_DNA"/>
</dbReference>
<dbReference type="FunFam" id="2.60.120.340:FF:000007">
    <property type="entry name" value="Nucleophosmin 1a"/>
    <property type="match status" value="1"/>
</dbReference>
<feature type="compositionally biased region" description="Acidic residues" evidence="8">
    <location>
        <begin position="117"/>
        <end position="133"/>
    </location>
</feature>
<proteinExistence type="inferred from homology"/>
<dbReference type="Gene3D" id="1.10.10.2100">
    <property type="match status" value="1"/>
</dbReference>
<accession>A7RZK8</accession>
<dbReference type="eggNOG" id="KOG0488">
    <property type="taxonomic scope" value="Eukaryota"/>
</dbReference>
<evidence type="ECO:0000256" key="6">
    <source>
        <dbReference type="ARBA" id="ARBA00022884"/>
    </source>
</evidence>